<reference evidence="4 5" key="1">
    <citation type="journal article" date="2011" name="J. Bacteriol.">
        <title>Complete genome sequence of the cellulose-degrading bacterium Cellulosilyticum lentocellum.</title>
        <authorList>
            <consortium name="US DOE Joint Genome Institute"/>
            <person name="Miller D.A."/>
            <person name="Suen G."/>
            <person name="Bruce D."/>
            <person name="Copeland A."/>
            <person name="Cheng J.F."/>
            <person name="Detter C."/>
            <person name="Goodwin L.A."/>
            <person name="Han C.S."/>
            <person name="Hauser L.J."/>
            <person name="Land M.L."/>
            <person name="Lapidus A."/>
            <person name="Lucas S."/>
            <person name="Meincke L."/>
            <person name="Pitluck S."/>
            <person name="Tapia R."/>
            <person name="Teshima H."/>
            <person name="Woyke T."/>
            <person name="Fox B.G."/>
            <person name="Angert E.R."/>
            <person name="Currie C.R."/>
        </authorList>
    </citation>
    <scope>NUCLEOTIDE SEQUENCE [LARGE SCALE GENOMIC DNA]</scope>
    <source>
        <strain evidence="5">ATCC 49066 / DSM 5427 / NCIMB 11756 / RHM5</strain>
    </source>
</reference>
<dbReference type="Proteomes" id="UP000008467">
    <property type="component" value="Chromosome"/>
</dbReference>
<dbReference type="InterPro" id="IPR029261">
    <property type="entry name" value="Transposase_Znf"/>
</dbReference>
<dbReference type="NCBIfam" id="NF033550">
    <property type="entry name" value="transpos_ISL3"/>
    <property type="match status" value="1"/>
</dbReference>
<keyword evidence="5" id="KW-1185">Reference proteome</keyword>
<feature type="domain" description="Transposase IS204/IS1001/IS1096/IS1165 zinc-finger" evidence="3">
    <location>
        <begin position="38"/>
        <end position="83"/>
    </location>
</feature>
<name>F2JR25_CELLD</name>
<gene>
    <name evidence="4" type="ordered locus">Clole_2169</name>
</gene>
<dbReference type="eggNOG" id="COG3464">
    <property type="taxonomic scope" value="Bacteria"/>
</dbReference>
<evidence type="ECO:0000313" key="5">
    <source>
        <dbReference type="Proteomes" id="UP000008467"/>
    </source>
</evidence>
<evidence type="ECO:0000313" key="4">
    <source>
        <dbReference type="EMBL" id="ADZ83883.1"/>
    </source>
</evidence>
<dbReference type="PANTHER" id="PTHR33498">
    <property type="entry name" value="TRANSPOSASE FOR INSERTION SEQUENCE ELEMENT IS1557"/>
    <property type="match status" value="1"/>
</dbReference>
<evidence type="ECO:0000259" key="3">
    <source>
        <dbReference type="Pfam" id="PF14690"/>
    </source>
</evidence>
<dbReference type="InterPro" id="IPR002560">
    <property type="entry name" value="Transposase_DDE"/>
</dbReference>
<sequence length="417" mass="49114">MLSFYYSQKLLNLSGVLIKDIIHTENKAIFEIEMQRKLHACPCCGHSTQRIHDYRRQKIKDIPSFGSHTLLLLRKRRYVCQSCGKRFYESIDFLPRYHRMTSRLILYVLSQLASTSSFKSVAQHVNLSTSTVVRIFDKLSYSPSSLPKVLAIDEFKGNTNHEKYQCIITDPENHRVLDILPNRYKTHLASYLLKFDTSQTSIFISDMWSTYRDLSREIFSSATYVVDKYHYARQVLWAFEAVRKEVQKDFCDHRRKYFKRSKSLLIKHYHDLNNDQKQRLNVMLYTSEKLSNAYLPKESFYEVMASEDYNTAKERLTKWIIYAENSGLPRFVTAAQTMNNWIGGILNSFTTPYTNGYTEGINNKIKVLKRNAYGYRNFERFRSRILHMCNKKAAKIDLKNLLNCFYIIILGIPQLLT</sequence>
<accession>F2JR25</accession>
<dbReference type="HOGENOM" id="CLU_041900_1_1_9"/>
<dbReference type="KEGG" id="cle:Clole_2169"/>
<dbReference type="EMBL" id="CP002582">
    <property type="protein sequence ID" value="ADZ83883.1"/>
    <property type="molecule type" value="Genomic_DNA"/>
</dbReference>
<feature type="domain" description="Transposase IS204/IS1001/IS1096/IS1165 helix-turn-helix" evidence="2">
    <location>
        <begin position="89"/>
        <end position="138"/>
    </location>
</feature>
<dbReference type="InterPro" id="IPR047951">
    <property type="entry name" value="Transpos_ISL3"/>
</dbReference>
<protein>
    <submittedName>
        <fullName evidence="4">Transposase IS204/IS1001/IS1096/IS1165 family protein</fullName>
    </submittedName>
</protein>
<dbReference type="AlphaFoldDB" id="F2JR25"/>
<dbReference type="Pfam" id="PF13542">
    <property type="entry name" value="HTH_Tnp_ISL3"/>
    <property type="match status" value="1"/>
</dbReference>
<proteinExistence type="predicted"/>
<evidence type="ECO:0000259" key="2">
    <source>
        <dbReference type="Pfam" id="PF13542"/>
    </source>
</evidence>
<organism evidence="4 5">
    <name type="scientific">Cellulosilyticum lentocellum (strain ATCC 49066 / DSM 5427 / NCIMB 11756 / RHM5)</name>
    <name type="common">Clostridium lentocellum</name>
    <dbReference type="NCBI Taxonomy" id="642492"/>
    <lineage>
        <taxon>Bacteria</taxon>
        <taxon>Bacillati</taxon>
        <taxon>Bacillota</taxon>
        <taxon>Clostridia</taxon>
        <taxon>Lachnospirales</taxon>
        <taxon>Cellulosilyticaceae</taxon>
        <taxon>Cellulosilyticum</taxon>
    </lineage>
</organism>
<dbReference type="InterPro" id="IPR032877">
    <property type="entry name" value="Transposase_HTH"/>
</dbReference>
<dbReference type="Pfam" id="PF01610">
    <property type="entry name" value="DDE_Tnp_ISL3"/>
    <property type="match status" value="1"/>
</dbReference>
<feature type="domain" description="Transposase IS204/IS1001/IS1096/IS1165 DDE" evidence="1">
    <location>
        <begin position="150"/>
        <end position="385"/>
    </location>
</feature>
<dbReference type="Pfam" id="PF14690">
    <property type="entry name" value="Zn_ribbon_ISL3"/>
    <property type="match status" value="1"/>
</dbReference>
<dbReference type="PANTHER" id="PTHR33498:SF1">
    <property type="entry name" value="TRANSPOSASE FOR INSERTION SEQUENCE ELEMENT IS1557"/>
    <property type="match status" value="1"/>
</dbReference>
<dbReference type="RefSeq" id="WP_013657177.1">
    <property type="nucleotide sequence ID" value="NC_015275.1"/>
</dbReference>
<evidence type="ECO:0000259" key="1">
    <source>
        <dbReference type="Pfam" id="PF01610"/>
    </source>
</evidence>